<dbReference type="InterPro" id="IPR013563">
    <property type="entry name" value="Oligopep_ABC_C"/>
</dbReference>
<dbReference type="CDD" id="cd03257">
    <property type="entry name" value="ABC_NikE_OppD_transporters"/>
    <property type="match status" value="2"/>
</dbReference>
<dbReference type="InterPro" id="IPR003593">
    <property type="entry name" value="AAA+_ATPase"/>
</dbReference>
<dbReference type="Proteomes" id="UP001595764">
    <property type="component" value="Unassembled WGS sequence"/>
</dbReference>
<keyword evidence="4 6" id="KW-0067">ATP-binding</keyword>
<dbReference type="SUPFAM" id="SSF52540">
    <property type="entry name" value="P-loop containing nucleoside triphosphate hydrolases"/>
    <property type="match status" value="2"/>
</dbReference>
<evidence type="ECO:0000313" key="7">
    <source>
        <dbReference type="Proteomes" id="UP001595764"/>
    </source>
</evidence>
<evidence type="ECO:0000256" key="1">
    <source>
        <dbReference type="ARBA" id="ARBA00005417"/>
    </source>
</evidence>
<dbReference type="Pfam" id="PF08352">
    <property type="entry name" value="oligo_HPY"/>
    <property type="match status" value="1"/>
</dbReference>
<protein>
    <submittedName>
        <fullName evidence="6">Dipeptide ABC transporter ATP-binding protein</fullName>
    </submittedName>
</protein>
<sequence>MLEISELAVSYRTSGGVVPAVRDVSLRVGAGEIVAVVGESGSGKSTTAHAAIGLLPRGGLVRRGRIVFDGRDLTTLSEKDWRKVRGTGIALVPQDPTVSLNPVRRIGEQVAEVLLIHRLAARSEVAARAAELLRRAGVDRPELRARQYPHELSGGLRQRVLIAIALAGEPRLIIADEPTSALDVTVQKEILDHLAELAADDGTAVLLITHDLGVAADRAARIAVMSEGRLVEEGPARELLAAPAQDYTRRLLAAAPSLSREPLRPRRAEGPEVLLSVDSVSKTFASSRAGSVRAVDDVSFQLTRGRTLALVGESGSGKTTTARMAVGLETPTAGTVSFDGQDVTRLPAAELRRLRRRFQLVYQNPYASLNPRFSVADVIGEPLRAFRVGGRASRVAELADQVALPSSVLRRKPAELSGGQRQRAAIARALALRPDLVVLDEPVSALDVSVQAQILNLLVRLQDELGLTYLFITHDLAVVREIADQVGVMRQGKLLELGPADDVLLRPREQYTRDLLAAIPGGEQVRA</sequence>
<gene>
    <name evidence="6" type="ORF">ACFORO_33680</name>
</gene>
<evidence type="ECO:0000256" key="4">
    <source>
        <dbReference type="ARBA" id="ARBA00022840"/>
    </source>
</evidence>
<feature type="domain" description="ABC transporter" evidence="5">
    <location>
        <begin position="275"/>
        <end position="516"/>
    </location>
</feature>
<evidence type="ECO:0000259" key="5">
    <source>
        <dbReference type="PROSITE" id="PS50893"/>
    </source>
</evidence>
<dbReference type="PROSITE" id="PS50893">
    <property type="entry name" value="ABC_TRANSPORTER_2"/>
    <property type="match status" value="2"/>
</dbReference>
<name>A0ABV7QPW3_9PSEU</name>
<dbReference type="NCBIfam" id="NF007739">
    <property type="entry name" value="PRK10419.1"/>
    <property type="match status" value="2"/>
</dbReference>
<keyword evidence="7" id="KW-1185">Reference proteome</keyword>
<dbReference type="InterPro" id="IPR050319">
    <property type="entry name" value="ABC_transp_ATP-bind"/>
</dbReference>
<proteinExistence type="inferred from homology"/>
<comment type="caution">
    <text evidence="6">The sequence shown here is derived from an EMBL/GenBank/DDBJ whole genome shotgun (WGS) entry which is preliminary data.</text>
</comment>
<reference evidence="7" key="1">
    <citation type="journal article" date="2019" name="Int. J. Syst. Evol. Microbiol.">
        <title>The Global Catalogue of Microorganisms (GCM) 10K type strain sequencing project: providing services to taxonomists for standard genome sequencing and annotation.</title>
        <authorList>
            <consortium name="The Broad Institute Genomics Platform"/>
            <consortium name="The Broad Institute Genome Sequencing Center for Infectious Disease"/>
            <person name="Wu L."/>
            <person name="Ma J."/>
        </authorList>
    </citation>
    <scope>NUCLEOTIDE SEQUENCE [LARGE SCALE GENOMIC DNA]</scope>
    <source>
        <strain evidence="7">CGMCC 4.7682</strain>
    </source>
</reference>
<dbReference type="PANTHER" id="PTHR43776">
    <property type="entry name" value="TRANSPORT ATP-BINDING PROTEIN"/>
    <property type="match status" value="1"/>
</dbReference>
<dbReference type="PROSITE" id="PS00211">
    <property type="entry name" value="ABC_TRANSPORTER_1"/>
    <property type="match status" value="1"/>
</dbReference>
<keyword evidence="2" id="KW-0813">Transport</keyword>
<dbReference type="Gene3D" id="3.40.50.300">
    <property type="entry name" value="P-loop containing nucleotide triphosphate hydrolases"/>
    <property type="match status" value="2"/>
</dbReference>
<dbReference type="InterPro" id="IPR003439">
    <property type="entry name" value="ABC_transporter-like_ATP-bd"/>
</dbReference>
<accession>A0ABV7QPW3</accession>
<dbReference type="SMART" id="SM00382">
    <property type="entry name" value="AAA"/>
    <property type="match status" value="2"/>
</dbReference>
<dbReference type="Pfam" id="PF00005">
    <property type="entry name" value="ABC_tran"/>
    <property type="match status" value="2"/>
</dbReference>
<dbReference type="EMBL" id="JBHRWI010000048">
    <property type="protein sequence ID" value="MFC3515163.1"/>
    <property type="molecule type" value="Genomic_DNA"/>
</dbReference>
<dbReference type="RefSeq" id="WP_377874737.1">
    <property type="nucleotide sequence ID" value="NZ_JBHMAY010000075.1"/>
</dbReference>
<evidence type="ECO:0000313" key="6">
    <source>
        <dbReference type="EMBL" id="MFC3515163.1"/>
    </source>
</evidence>
<evidence type="ECO:0000256" key="2">
    <source>
        <dbReference type="ARBA" id="ARBA00022448"/>
    </source>
</evidence>
<organism evidence="6 7">
    <name type="scientific">Amycolatopsis halotolerans</name>
    <dbReference type="NCBI Taxonomy" id="330083"/>
    <lineage>
        <taxon>Bacteria</taxon>
        <taxon>Bacillati</taxon>
        <taxon>Actinomycetota</taxon>
        <taxon>Actinomycetes</taxon>
        <taxon>Pseudonocardiales</taxon>
        <taxon>Pseudonocardiaceae</taxon>
        <taxon>Amycolatopsis</taxon>
    </lineage>
</organism>
<dbReference type="InterPro" id="IPR027417">
    <property type="entry name" value="P-loop_NTPase"/>
</dbReference>
<dbReference type="PANTHER" id="PTHR43776:SF7">
    <property type="entry name" value="D,D-DIPEPTIDE TRANSPORT ATP-BINDING PROTEIN DDPF-RELATED"/>
    <property type="match status" value="1"/>
</dbReference>
<dbReference type="InterPro" id="IPR017871">
    <property type="entry name" value="ABC_transporter-like_CS"/>
</dbReference>
<dbReference type="NCBIfam" id="NF008453">
    <property type="entry name" value="PRK11308.1"/>
    <property type="match status" value="2"/>
</dbReference>
<dbReference type="GO" id="GO:0005524">
    <property type="term" value="F:ATP binding"/>
    <property type="evidence" value="ECO:0007669"/>
    <property type="project" value="UniProtKB-KW"/>
</dbReference>
<evidence type="ECO:0000256" key="3">
    <source>
        <dbReference type="ARBA" id="ARBA00022741"/>
    </source>
</evidence>
<feature type="domain" description="ABC transporter" evidence="5">
    <location>
        <begin position="2"/>
        <end position="252"/>
    </location>
</feature>
<comment type="similarity">
    <text evidence="1">Belongs to the ABC transporter superfamily.</text>
</comment>
<keyword evidence="3" id="KW-0547">Nucleotide-binding</keyword>